<dbReference type="CDD" id="cd04332">
    <property type="entry name" value="YbaK_like"/>
    <property type="match status" value="1"/>
</dbReference>
<accession>A0A842HL77</accession>
<dbReference type="InterPro" id="IPR007214">
    <property type="entry name" value="YbaK/aa-tRNA-synth-assoc-dom"/>
</dbReference>
<dbReference type="EMBL" id="JACHVB010000063">
    <property type="protein sequence ID" value="MBC2596276.1"/>
    <property type="molecule type" value="Genomic_DNA"/>
</dbReference>
<comment type="caution">
    <text evidence="2">The sequence shown here is derived from an EMBL/GenBank/DDBJ whole genome shotgun (WGS) entry which is preliminary data.</text>
</comment>
<dbReference type="GO" id="GO:0002161">
    <property type="term" value="F:aminoacyl-tRNA deacylase activity"/>
    <property type="evidence" value="ECO:0007669"/>
    <property type="project" value="InterPro"/>
</dbReference>
<sequence>MCIKKLREYLDRHGVKYVSVSHSPAYSAQEVAASVHVSGRELAKVVMVTMHNQLAMVVLPASYHIDFQRLNQALHSKEMYLASEEEFVRRFPDCEPGAMPPFGNLYGMEVFVAQSLSEDSTITFNAGTHTDAISMAYTDFARLVEPRVISFTDRVRCGDERREPAPL</sequence>
<evidence type="ECO:0000313" key="2">
    <source>
        <dbReference type="EMBL" id="MBC2596276.1"/>
    </source>
</evidence>
<keyword evidence="3" id="KW-1185">Reference proteome</keyword>
<protein>
    <submittedName>
        <fullName evidence="2">YbaK/EbsC family protein</fullName>
    </submittedName>
</protein>
<feature type="domain" description="YbaK/aminoacyl-tRNA synthetase-associated" evidence="1">
    <location>
        <begin position="22"/>
        <end position="143"/>
    </location>
</feature>
<evidence type="ECO:0000259" key="1">
    <source>
        <dbReference type="Pfam" id="PF04073"/>
    </source>
</evidence>
<dbReference type="RefSeq" id="WP_185677186.1">
    <property type="nucleotide sequence ID" value="NZ_JACHVB010000063.1"/>
</dbReference>
<dbReference type="SUPFAM" id="SSF55826">
    <property type="entry name" value="YbaK/ProRS associated domain"/>
    <property type="match status" value="1"/>
</dbReference>
<evidence type="ECO:0000313" key="3">
    <source>
        <dbReference type="Proteomes" id="UP000546464"/>
    </source>
</evidence>
<reference evidence="2 3" key="1">
    <citation type="submission" date="2020-07" db="EMBL/GenBank/DDBJ databases">
        <authorList>
            <person name="Feng X."/>
        </authorList>
    </citation>
    <scope>NUCLEOTIDE SEQUENCE [LARGE SCALE GENOMIC DNA]</scope>
    <source>
        <strain evidence="2 3">JCM31066</strain>
    </source>
</reference>
<dbReference type="AlphaFoldDB" id="A0A842HL77"/>
<name>A0A842HL77_9BACT</name>
<dbReference type="InterPro" id="IPR036754">
    <property type="entry name" value="YbaK/aa-tRNA-synt-asso_dom_sf"/>
</dbReference>
<dbReference type="Gene3D" id="3.90.960.10">
    <property type="entry name" value="YbaK/aminoacyl-tRNA synthetase-associated domain"/>
    <property type="match status" value="1"/>
</dbReference>
<gene>
    <name evidence="2" type="ORF">H5P28_18565</name>
</gene>
<dbReference type="Proteomes" id="UP000546464">
    <property type="component" value="Unassembled WGS sequence"/>
</dbReference>
<organism evidence="2 3">
    <name type="scientific">Ruficoccus amylovorans</name>
    <dbReference type="NCBI Taxonomy" id="1804625"/>
    <lineage>
        <taxon>Bacteria</taxon>
        <taxon>Pseudomonadati</taxon>
        <taxon>Verrucomicrobiota</taxon>
        <taxon>Opitutia</taxon>
        <taxon>Puniceicoccales</taxon>
        <taxon>Cerasicoccaceae</taxon>
        <taxon>Ruficoccus</taxon>
    </lineage>
</organism>
<proteinExistence type="predicted"/>
<dbReference type="Pfam" id="PF04073">
    <property type="entry name" value="tRNA_edit"/>
    <property type="match status" value="1"/>
</dbReference>